<evidence type="ECO:0000256" key="1">
    <source>
        <dbReference type="SAM" id="SignalP"/>
    </source>
</evidence>
<dbReference type="EMBL" id="LT629701">
    <property type="protein sequence ID" value="SDM63170.1"/>
    <property type="molecule type" value="Genomic_DNA"/>
</dbReference>
<accession>A0A1G9UTF2</accession>
<sequence>MYARSLLGALLLMVVMTPSANAYEVRRMDDWKGRFTPQDVAWKRAATDPPAFDLVLIRKSPPYRQIIAPSVDGTALRTRVHPRKGGFPVGTNFRLQFVEAGGSKILAESCEFRITP</sequence>
<name>A0A1G9UTF2_ALLAB</name>
<dbReference type="RefSeq" id="WP_030431722.1">
    <property type="nucleotide sequence ID" value="NZ_JOEF01000021.1"/>
</dbReference>
<keyword evidence="1" id="KW-0732">Signal</keyword>
<feature type="chain" id="PRO_5009245615" evidence="1">
    <location>
        <begin position="23"/>
        <end position="116"/>
    </location>
</feature>
<reference evidence="2 3" key="1">
    <citation type="submission" date="2016-10" db="EMBL/GenBank/DDBJ databases">
        <authorList>
            <person name="de Groot N.N."/>
        </authorList>
    </citation>
    <scope>NUCLEOTIDE SEQUENCE [LARGE SCALE GENOMIC DNA]</scope>
    <source>
        <strain evidence="2 3">DSM 44149</strain>
    </source>
</reference>
<organism evidence="2 3">
    <name type="scientific">Allokutzneria albata</name>
    <name type="common">Kibdelosporangium albatum</name>
    <dbReference type="NCBI Taxonomy" id="211114"/>
    <lineage>
        <taxon>Bacteria</taxon>
        <taxon>Bacillati</taxon>
        <taxon>Actinomycetota</taxon>
        <taxon>Actinomycetes</taxon>
        <taxon>Pseudonocardiales</taxon>
        <taxon>Pseudonocardiaceae</taxon>
        <taxon>Allokutzneria</taxon>
    </lineage>
</organism>
<feature type="signal peptide" evidence="1">
    <location>
        <begin position="1"/>
        <end position="22"/>
    </location>
</feature>
<gene>
    <name evidence="2" type="ORF">SAMN04489726_2612</name>
</gene>
<dbReference type="AlphaFoldDB" id="A0A1G9UTF2"/>
<evidence type="ECO:0000313" key="2">
    <source>
        <dbReference type="EMBL" id="SDM63170.1"/>
    </source>
</evidence>
<keyword evidence="3" id="KW-1185">Reference proteome</keyword>
<proteinExistence type="predicted"/>
<dbReference type="Proteomes" id="UP000183376">
    <property type="component" value="Chromosome I"/>
</dbReference>
<evidence type="ECO:0000313" key="3">
    <source>
        <dbReference type="Proteomes" id="UP000183376"/>
    </source>
</evidence>
<dbReference type="STRING" id="211114.SAMN04489726_2612"/>
<protein>
    <submittedName>
        <fullName evidence="2">Uncharacterized protein</fullName>
    </submittedName>
</protein>